<dbReference type="Gene3D" id="3.30.420.40">
    <property type="match status" value="2"/>
</dbReference>
<dbReference type="EMBL" id="JAPZLT010000003">
    <property type="protein sequence ID" value="MCZ7909093.1"/>
    <property type="molecule type" value="Genomic_DNA"/>
</dbReference>
<dbReference type="InterPro" id="IPR049382">
    <property type="entry name" value="FGGY_C_2"/>
</dbReference>
<name>A0A9X3HJH8_9HYPH</name>
<dbReference type="GO" id="GO:0016301">
    <property type="term" value="F:kinase activity"/>
    <property type="evidence" value="ECO:0007669"/>
    <property type="project" value="UniProtKB-KW"/>
</dbReference>
<keyword evidence="2" id="KW-0808">Transferase</keyword>
<dbReference type="Proteomes" id="UP001151309">
    <property type="component" value="Unassembled WGS sequence"/>
</dbReference>
<reference evidence="2" key="1">
    <citation type="submission" date="2022-12" db="EMBL/GenBank/DDBJ databases">
        <title>Draft genome sequences of 22 rhizogenic Agrobacterium biovar 1 strains, the causative agent of hairy root disease.</title>
        <authorList>
            <person name="Kim N."/>
            <person name="Vargas P."/>
            <person name="Rediers H."/>
        </authorList>
    </citation>
    <scope>NUCLEOTIDE SEQUENCE</scope>
    <source>
        <strain evidence="2">ST07.17.026</strain>
    </source>
</reference>
<keyword evidence="3" id="KW-1185">Reference proteome</keyword>
<sequence length="469" mass="50974">MNPSPIAVFDLGKTNSKLFVLSPEGKLVDEARTRPVWPRNGDINILDDEALFTWMKNELARVVSAHDVDRVIFSGHGCTFALTAGDALVHPILDYEQEPPADVAARIDALVPDFHETFSPPLPLGFNYGRHLLWLNERDPALLEQADAILAYPQFWSWKFSGRKVSEVSYLGCHSHLWAPLEDDYSSLVDRMGWRGKMPAFAPAGSVIGKHSVTLEDGRSVDIDVHNGVHDSNAALYFYRSLGFSDFTLISTGTWVIILNPASPLERLDSGRDMLANVTIDHQPVATIRFMGGREYDLASGGWTMPVTAEAIASVIARRCFALPSFAAGGPLQGHIGHFTGPAIAGEERAAAALLYVALMTDLSLELIGSQNAIIIDGGLVKTGLYASILAALRPGQTIHTSANPEGSAFGAAMLVFDALGINPFINDCAVAQPAAIPDLDAYRHAWRRQVDAMTEETAARNSDYRRPA</sequence>
<keyword evidence="2" id="KW-0418">Kinase</keyword>
<feature type="domain" description="Carbohydrate kinase FGGY C-terminal" evidence="1">
    <location>
        <begin position="246"/>
        <end position="416"/>
    </location>
</feature>
<evidence type="ECO:0000313" key="3">
    <source>
        <dbReference type="Proteomes" id="UP001151309"/>
    </source>
</evidence>
<gene>
    <name evidence="2" type="ORF">O9X94_07215</name>
</gene>
<proteinExistence type="predicted"/>
<evidence type="ECO:0000313" key="2">
    <source>
        <dbReference type="EMBL" id="MCZ7909093.1"/>
    </source>
</evidence>
<comment type="caution">
    <text evidence="2">The sequence shown here is derived from an EMBL/GenBank/DDBJ whole genome shotgun (WGS) entry which is preliminary data.</text>
</comment>
<organism evidence="2 3">
    <name type="scientific">Agrobacterium leguminum</name>
    <dbReference type="NCBI Taxonomy" id="2792015"/>
    <lineage>
        <taxon>Bacteria</taxon>
        <taxon>Pseudomonadati</taxon>
        <taxon>Pseudomonadota</taxon>
        <taxon>Alphaproteobacteria</taxon>
        <taxon>Hyphomicrobiales</taxon>
        <taxon>Rhizobiaceae</taxon>
        <taxon>Rhizobium/Agrobacterium group</taxon>
        <taxon>Agrobacterium</taxon>
    </lineage>
</organism>
<protein>
    <submittedName>
        <fullName evidence="2">Carbohydrate kinase</fullName>
    </submittedName>
</protein>
<dbReference type="Pfam" id="PF21546">
    <property type="entry name" value="FGGY_C_2"/>
    <property type="match status" value="1"/>
</dbReference>
<accession>A0A9X3HJH8</accession>
<dbReference type="InterPro" id="IPR043129">
    <property type="entry name" value="ATPase_NBD"/>
</dbReference>
<dbReference type="AlphaFoldDB" id="A0A9X3HJH8"/>
<dbReference type="SUPFAM" id="SSF53067">
    <property type="entry name" value="Actin-like ATPase domain"/>
    <property type="match status" value="2"/>
</dbReference>
<dbReference type="RefSeq" id="WP_269830983.1">
    <property type="nucleotide sequence ID" value="NZ_JAPZLT010000003.1"/>
</dbReference>
<evidence type="ECO:0000259" key="1">
    <source>
        <dbReference type="Pfam" id="PF21546"/>
    </source>
</evidence>
<dbReference type="CDD" id="cd07772">
    <property type="entry name" value="ASKHA_NBD_FGGY_NaCK-like"/>
    <property type="match status" value="1"/>
</dbReference>